<accession>K9WBC4</accession>
<dbReference type="AlphaFoldDB" id="K9WBC4"/>
<dbReference type="HOGENOM" id="CLU_075802_3_0_3"/>
<protein>
    <recommendedName>
        <fullName evidence="8">Regulator of SigK</fullName>
    </recommendedName>
    <alternativeName>
        <fullName evidence="7">Sigma-K anti-sigma factor RskA</fullName>
    </alternativeName>
</protein>
<dbReference type="GO" id="GO:0016989">
    <property type="term" value="F:sigma factor antagonist activity"/>
    <property type="evidence" value="ECO:0007669"/>
    <property type="project" value="TreeGrafter"/>
</dbReference>
<evidence type="ECO:0000256" key="3">
    <source>
        <dbReference type="ARBA" id="ARBA00022475"/>
    </source>
</evidence>
<proteinExistence type="predicted"/>
<dbReference type="KEGG" id="mic:Mic7113_1823"/>
<dbReference type="Pfam" id="PF10099">
    <property type="entry name" value="RskA_C"/>
    <property type="match status" value="1"/>
</dbReference>
<comment type="subcellular location">
    <subcellularLocation>
        <location evidence="2">Cell membrane</location>
    </subcellularLocation>
    <subcellularLocation>
        <location evidence="1">Membrane</location>
        <topology evidence="1">Single-pass membrane protein</topology>
    </subcellularLocation>
</comment>
<evidence type="ECO:0000256" key="6">
    <source>
        <dbReference type="ARBA" id="ARBA00023136"/>
    </source>
</evidence>
<evidence type="ECO:0000256" key="1">
    <source>
        <dbReference type="ARBA" id="ARBA00004167"/>
    </source>
</evidence>
<keyword evidence="12" id="KW-1185">Reference proteome</keyword>
<feature type="domain" description="Anti-sigma K factor RskA C-terminal" evidence="10">
    <location>
        <begin position="106"/>
        <end position="248"/>
    </location>
</feature>
<evidence type="ECO:0000256" key="7">
    <source>
        <dbReference type="ARBA" id="ARBA00029829"/>
    </source>
</evidence>
<evidence type="ECO:0000256" key="5">
    <source>
        <dbReference type="ARBA" id="ARBA00022989"/>
    </source>
</evidence>
<evidence type="ECO:0000256" key="2">
    <source>
        <dbReference type="ARBA" id="ARBA00004236"/>
    </source>
</evidence>
<gene>
    <name evidence="11" type="ORF">Mic7113_1823</name>
</gene>
<evidence type="ECO:0000313" key="12">
    <source>
        <dbReference type="Proteomes" id="UP000010471"/>
    </source>
</evidence>
<dbReference type="STRING" id="1173027.Mic7113_1823"/>
<reference evidence="11 12" key="1">
    <citation type="submission" date="2012-06" db="EMBL/GenBank/DDBJ databases">
        <title>Finished chromosome of genome of Microcoleus sp. PCC 7113.</title>
        <authorList>
            <consortium name="US DOE Joint Genome Institute"/>
            <person name="Gugger M."/>
            <person name="Coursin T."/>
            <person name="Rippka R."/>
            <person name="Tandeau De Marsac N."/>
            <person name="Huntemann M."/>
            <person name="Wei C.-L."/>
            <person name="Han J."/>
            <person name="Detter J.C."/>
            <person name="Han C."/>
            <person name="Tapia R."/>
            <person name="Chen A."/>
            <person name="Kyrpides N."/>
            <person name="Mavromatis K."/>
            <person name="Markowitz V."/>
            <person name="Szeto E."/>
            <person name="Ivanova N."/>
            <person name="Pagani I."/>
            <person name="Pati A."/>
            <person name="Goodwin L."/>
            <person name="Nordberg H.P."/>
            <person name="Cantor M.N."/>
            <person name="Hua S.X."/>
            <person name="Woyke T."/>
            <person name="Kerfeld C.A."/>
        </authorList>
    </citation>
    <scope>NUCLEOTIDE SEQUENCE [LARGE SCALE GENOMIC DNA]</scope>
    <source>
        <strain evidence="11 12">PCC 7113</strain>
    </source>
</reference>
<dbReference type="InterPro" id="IPR041916">
    <property type="entry name" value="Anti_sigma_zinc_sf"/>
</dbReference>
<dbReference type="InterPro" id="IPR051474">
    <property type="entry name" value="Anti-sigma-K/W_factor"/>
</dbReference>
<evidence type="ECO:0000256" key="4">
    <source>
        <dbReference type="ARBA" id="ARBA00022692"/>
    </source>
</evidence>
<evidence type="ECO:0000313" key="11">
    <source>
        <dbReference type="EMBL" id="AFZ17680.1"/>
    </source>
</evidence>
<evidence type="ECO:0000256" key="8">
    <source>
        <dbReference type="ARBA" id="ARBA00030803"/>
    </source>
</evidence>
<dbReference type="InterPro" id="IPR018764">
    <property type="entry name" value="RskA_C"/>
</dbReference>
<dbReference type="RefSeq" id="WP_015181832.1">
    <property type="nucleotide sequence ID" value="NC_019738.1"/>
</dbReference>
<dbReference type="EMBL" id="CP003630">
    <property type="protein sequence ID" value="AFZ17680.1"/>
    <property type="molecule type" value="Genomic_DNA"/>
</dbReference>
<dbReference type="PATRIC" id="fig|1173027.3.peg.2014"/>
<keyword evidence="3" id="KW-1003">Cell membrane</keyword>
<dbReference type="GO" id="GO:0006417">
    <property type="term" value="P:regulation of translation"/>
    <property type="evidence" value="ECO:0007669"/>
    <property type="project" value="TreeGrafter"/>
</dbReference>
<feature type="transmembrane region" description="Helical" evidence="9">
    <location>
        <begin position="99"/>
        <end position="118"/>
    </location>
</feature>
<keyword evidence="5 9" id="KW-1133">Transmembrane helix</keyword>
<sequence>MTGPLLPERLEELMAGYVLGNLSSEEAEELNQLLTEHPELATEVQQLQEVLEVLPYALPEVEPPQHLRQAILNTTSPDPTAALITAKPRRWKQLMRSPLFWSRLIGGAVVLLALILGFDNYRIRLKFTTMQAKVARQKDVIALLQKPDTHVVPLKGMAQASAATGSMLMTPSESQAVLILQNLPVLPPGEFYQLWSVQNDEKIPWGQFRTNKQGTVFVKLYRPSDFEVTALAITVEVTPEPTTPAGPMVMAGNLTINNQ</sequence>
<keyword evidence="4 9" id="KW-0812">Transmembrane</keyword>
<evidence type="ECO:0000256" key="9">
    <source>
        <dbReference type="SAM" id="Phobius"/>
    </source>
</evidence>
<dbReference type="eggNOG" id="COG5343">
    <property type="taxonomic scope" value="Bacteria"/>
</dbReference>
<name>K9WBC4_9CYAN</name>
<evidence type="ECO:0000259" key="10">
    <source>
        <dbReference type="Pfam" id="PF10099"/>
    </source>
</evidence>
<dbReference type="Gene3D" id="1.10.10.1320">
    <property type="entry name" value="Anti-sigma factor, zinc-finger domain"/>
    <property type="match status" value="1"/>
</dbReference>
<organism evidence="11 12">
    <name type="scientific">Allocoleopsis franciscana PCC 7113</name>
    <dbReference type="NCBI Taxonomy" id="1173027"/>
    <lineage>
        <taxon>Bacteria</taxon>
        <taxon>Bacillati</taxon>
        <taxon>Cyanobacteriota</taxon>
        <taxon>Cyanophyceae</taxon>
        <taxon>Coleofasciculales</taxon>
        <taxon>Coleofasciculaceae</taxon>
        <taxon>Allocoleopsis</taxon>
        <taxon>Allocoleopsis franciscana</taxon>
    </lineage>
</organism>
<dbReference type="Proteomes" id="UP000010471">
    <property type="component" value="Chromosome"/>
</dbReference>
<dbReference type="PANTHER" id="PTHR37461">
    <property type="entry name" value="ANTI-SIGMA-K FACTOR RSKA"/>
    <property type="match status" value="1"/>
</dbReference>
<dbReference type="GO" id="GO:0005886">
    <property type="term" value="C:plasma membrane"/>
    <property type="evidence" value="ECO:0007669"/>
    <property type="project" value="UniProtKB-SubCell"/>
</dbReference>
<keyword evidence="6 9" id="KW-0472">Membrane</keyword>
<dbReference type="OrthoDB" id="421181at2"/>
<dbReference type="PANTHER" id="PTHR37461:SF1">
    <property type="entry name" value="ANTI-SIGMA-K FACTOR RSKA"/>
    <property type="match status" value="1"/>
</dbReference>